<dbReference type="InParanoid" id="A0A1I5M2E9"/>
<dbReference type="RefSeq" id="WP_075022809.1">
    <property type="nucleotide sequence ID" value="NZ_FOVH01000011.1"/>
</dbReference>
<name>A0A1I5M2E9_9ACTN</name>
<reference evidence="1 2" key="1">
    <citation type="submission" date="2016-10" db="EMBL/GenBank/DDBJ databases">
        <authorList>
            <person name="de Groot N.N."/>
        </authorList>
    </citation>
    <scope>NUCLEOTIDE SEQUENCE [LARGE SCALE GENOMIC DNA]</scope>
    <source>
        <strain evidence="1 2">DSM 43067</strain>
    </source>
</reference>
<gene>
    <name evidence="1" type="ORF">SAMN04489713_111127</name>
</gene>
<dbReference type="STRING" id="1993.SAMN04489713_111127"/>
<keyword evidence="2" id="KW-1185">Reference proteome</keyword>
<organism evidence="1 2">
    <name type="scientific">Actinomadura madurae</name>
    <dbReference type="NCBI Taxonomy" id="1993"/>
    <lineage>
        <taxon>Bacteria</taxon>
        <taxon>Bacillati</taxon>
        <taxon>Actinomycetota</taxon>
        <taxon>Actinomycetes</taxon>
        <taxon>Streptosporangiales</taxon>
        <taxon>Thermomonosporaceae</taxon>
        <taxon>Actinomadura</taxon>
    </lineage>
</organism>
<protein>
    <recommendedName>
        <fullName evidence="3">Helix-turn-helix domain-containing protein</fullName>
    </recommendedName>
</protein>
<evidence type="ECO:0008006" key="3">
    <source>
        <dbReference type="Google" id="ProtNLM"/>
    </source>
</evidence>
<accession>A0A1I5M2E9</accession>
<sequence>MTADNPTESQEFPREWWLTLADLCELLSVAPALWESWQTAGTAPAHTAGPDGVTRVHRADLAAWLDRKRTLSGSQWLTIEEARELIRTRTRPNIAPANPDEWLTVPDICAEIDATPEEWQAWRILGNTPPHAVLDGTARVRRGDLDAWLDALPTASLFDVIDPDEGEGS</sequence>
<proteinExistence type="predicted"/>
<dbReference type="Proteomes" id="UP000183413">
    <property type="component" value="Unassembled WGS sequence"/>
</dbReference>
<evidence type="ECO:0000313" key="2">
    <source>
        <dbReference type="Proteomes" id="UP000183413"/>
    </source>
</evidence>
<dbReference type="AlphaFoldDB" id="A0A1I5M2E9"/>
<dbReference type="EMBL" id="FOVH01000011">
    <property type="protein sequence ID" value="SFP03643.1"/>
    <property type="molecule type" value="Genomic_DNA"/>
</dbReference>
<evidence type="ECO:0000313" key="1">
    <source>
        <dbReference type="EMBL" id="SFP03643.1"/>
    </source>
</evidence>